<organism evidence="2 3">
    <name type="scientific">Solemya velesiana gill symbiont</name>
    <dbReference type="NCBI Taxonomy" id="1918948"/>
    <lineage>
        <taxon>Bacteria</taxon>
        <taxon>Pseudomonadati</taxon>
        <taxon>Pseudomonadota</taxon>
        <taxon>Gammaproteobacteria</taxon>
        <taxon>sulfur-oxidizing symbionts</taxon>
    </lineage>
</organism>
<keyword evidence="3" id="KW-1185">Reference proteome</keyword>
<reference evidence="2 3" key="1">
    <citation type="submission" date="2016-11" db="EMBL/GenBank/DDBJ databases">
        <title>Mixed transmission modes and dynamic genome evolution in an obligate animal-bacterial symbiosis.</title>
        <authorList>
            <person name="Russell S.L."/>
            <person name="Corbett-Detig R.B."/>
            <person name="Cavanaugh C.M."/>
        </authorList>
    </citation>
    <scope>NUCLEOTIDE SEQUENCE [LARGE SCALE GENOMIC DNA]</scope>
    <source>
        <strain evidence="2">Se-Cadez</strain>
    </source>
</reference>
<gene>
    <name evidence="2" type="ORF">BOW51_10620</name>
</gene>
<dbReference type="PANTHER" id="PTHR35936">
    <property type="entry name" value="MEMBRANE-BOUND LYTIC MUREIN TRANSGLYCOSYLASE F"/>
    <property type="match status" value="1"/>
</dbReference>
<comment type="similarity">
    <text evidence="1">Belongs to the bacterial solute-binding protein 3 family.</text>
</comment>
<evidence type="ECO:0000313" key="2">
    <source>
        <dbReference type="EMBL" id="OOZ35742.1"/>
    </source>
</evidence>
<protein>
    <submittedName>
        <fullName evidence="2">Uncharacterized protein</fullName>
    </submittedName>
</protein>
<comment type="caution">
    <text evidence="2">The sequence shown here is derived from an EMBL/GenBank/DDBJ whole genome shotgun (WGS) entry which is preliminary data.</text>
</comment>
<name>A0A1T2KSD5_9GAMM</name>
<sequence length="234" mass="27628">MVSILSYAQDKTITICSYEWPPHHGTTMMNEGYTAQIIREIFETRGYRVNKMFLPWARAQSYAKEGKKCDAITEIYFNEPRLEFYWYGMPYTVHEVYLIGLKTNPENDYDSLRDLAQYIFGHNRAGSLSKEFDAADFLQKQETDGYKNGIEMLLNNRIYFFVSAKSVAFYEAGKLGGRDKIKTVDEPLQRQYVHMAFSKKNPDNLFRLQDYNEGLYMLLRSGRYKEIMREHRIE</sequence>
<evidence type="ECO:0000313" key="3">
    <source>
        <dbReference type="Proteomes" id="UP000190896"/>
    </source>
</evidence>
<dbReference type="PANTHER" id="PTHR35936:SF25">
    <property type="entry name" value="ABC TRANSPORTER SUBSTRATE-BINDING PROTEIN"/>
    <property type="match status" value="1"/>
</dbReference>
<dbReference type="AlphaFoldDB" id="A0A1T2KSD5"/>
<dbReference type="SUPFAM" id="SSF53850">
    <property type="entry name" value="Periplasmic binding protein-like II"/>
    <property type="match status" value="1"/>
</dbReference>
<proteinExistence type="inferred from homology"/>
<dbReference type="Proteomes" id="UP000190896">
    <property type="component" value="Unassembled WGS sequence"/>
</dbReference>
<accession>A0A1T2KSD5</accession>
<dbReference type="Gene3D" id="3.40.190.10">
    <property type="entry name" value="Periplasmic binding protein-like II"/>
    <property type="match status" value="2"/>
</dbReference>
<evidence type="ECO:0000256" key="1">
    <source>
        <dbReference type="ARBA" id="ARBA00010333"/>
    </source>
</evidence>
<dbReference type="EMBL" id="MPRJ01000080">
    <property type="protein sequence ID" value="OOZ35742.1"/>
    <property type="molecule type" value="Genomic_DNA"/>
</dbReference>